<dbReference type="AlphaFoldDB" id="A0A9J6B2Y1"/>
<dbReference type="Proteomes" id="UP000824120">
    <property type="component" value="Chromosome 1"/>
</dbReference>
<name>A0A9J6B2Y1_SOLCO</name>
<keyword evidence="2" id="KW-1185">Reference proteome</keyword>
<protein>
    <submittedName>
        <fullName evidence="1">Uncharacterized protein</fullName>
    </submittedName>
</protein>
<comment type="caution">
    <text evidence="1">The sequence shown here is derived from an EMBL/GenBank/DDBJ whole genome shotgun (WGS) entry which is preliminary data.</text>
</comment>
<reference evidence="1 2" key="1">
    <citation type="submission" date="2020-09" db="EMBL/GenBank/DDBJ databases">
        <title>De no assembly of potato wild relative species, Solanum commersonii.</title>
        <authorList>
            <person name="Cho K."/>
        </authorList>
    </citation>
    <scope>NUCLEOTIDE SEQUENCE [LARGE SCALE GENOMIC DNA]</scope>
    <source>
        <strain evidence="1">LZ3.2</strain>
        <tissue evidence="1">Leaf</tissue>
    </source>
</reference>
<dbReference type="EMBL" id="JACXVP010000001">
    <property type="protein sequence ID" value="KAG5631000.1"/>
    <property type="molecule type" value="Genomic_DNA"/>
</dbReference>
<accession>A0A9J6B2Y1</accession>
<evidence type="ECO:0000313" key="2">
    <source>
        <dbReference type="Proteomes" id="UP000824120"/>
    </source>
</evidence>
<sequence length="162" mass="17569">MVAALVAGVEIDFARMLLADIHERALKTSTTYPFPCLIFQLYRDSGVPIYHSDRLIHPTWTLIIGLIRDEKNAAVPPKKLQVEIPPLGTDLADTAASMAHSLSRSTPQLGATVVSFARVQKLEAQMATLLHHIAVDAKVNSRVRRHNGVKDGGNDGPEGPGC</sequence>
<organism evidence="1 2">
    <name type="scientific">Solanum commersonii</name>
    <name type="common">Commerson's wild potato</name>
    <name type="synonym">Commerson's nightshade</name>
    <dbReference type="NCBI Taxonomy" id="4109"/>
    <lineage>
        <taxon>Eukaryota</taxon>
        <taxon>Viridiplantae</taxon>
        <taxon>Streptophyta</taxon>
        <taxon>Embryophyta</taxon>
        <taxon>Tracheophyta</taxon>
        <taxon>Spermatophyta</taxon>
        <taxon>Magnoliopsida</taxon>
        <taxon>eudicotyledons</taxon>
        <taxon>Gunneridae</taxon>
        <taxon>Pentapetalae</taxon>
        <taxon>asterids</taxon>
        <taxon>lamiids</taxon>
        <taxon>Solanales</taxon>
        <taxon>Solanaceae</taxon>
        <taxon>Solanoideae</taxon>
        <taxon>Solaneae</taxon>
        <taxon>Solanum</taxon>
    </lineage>
</organism>
<proteinExistence type="predicted"/>
<gene>
    <name evidence="1" type="ORF">H5410_002717</name>
</gene>
<evidence type="ECO:0000313" key="1">
    <source>
        <dbReference type="EMBL" id="KAG5631000.1"/>
    </source>
</evidence>